<dbReference type="EnsemblPlants" id="Ma04_t33430.1">
    <property type="protein sequence ID" value="Ma04_p33430.1"/>
    <property type="gene ID" value="Ma04_g33430"/>
</dbReference>
<sequence>MEKKKKKLPCCIRSHILKTIHSRK</sequence>
<evidence type="ECO:0000313" key="1">
    <source>
        <dbReference type="EnsemblPlants" id="Ma04_p33430.1"/>
    </source>
</evidence>
<accession>A0A804IWS2</accession>
<protein>
    <submittedName>
        <fullName evidence="1">Uncharacterized protein</fullName>
    </submittedName>
</protein>
<dbReference type="Gramene" id="Ma04_t33430.1">
    <property type="protein sequence ID" value="Ma04_p33430.1"/>
    <property type="gene ID" value="Ma04_g33430"/>
</dbReference>
<name>A0A804IWS2_MUSAM</name>
<keyword evidence="2" id="KW-1185">Reference proteome</keyword>
<reference evidence="1" key="1">
    <citation type="submission" date="2021-05" db="UniProtKB">
        <authorList>
            <consortium name="EnsemblPlants"/>
        </authorList>
    </citation>
    <scope>IDENTIFICATION</scope>
    <source>
        <strain evidence="1">subsp. malaccensis</strain>
    </source>
</reference>
<dbReference type="AlphaFoldDB" id="A0A804IWS2"/>
<dbReference type="InParanoid" id="A0A804IWS2"/>
<evidence type="ECO:0000313" key="2">
    <source>
        <dbReference type="Proteomes" id="UP000012960"/>
    </source>
</evidence>
<proteinExistence type="predicted"/>
<dbReference type="Proteomes" id="UP000012960">
    <property type="component" value="Unplaced"/>
</dbReference>
<organism evidence="1 2">
    <name type="scientific">Musa acuminata subsp. malaccensis</name>
    <name type="common">Wild banana</name>
    <name type="synonym">Musa malaccensis</name>
    <dbReference type="NCBI Taxonomy" id="214687"/>
    <lineage>
        <taxon>Eukaryota</taxon>
        <taxon>Viridiplantae</taxon>
        <taxon>Streptophyta</taxon>
        <taxon>Embryophyta</taxon>
        <taxon>Tracheophyta</taxon>
        <taxon>Spermatophyta</taxon>
        <taxon>Magnoliopsida</taxon>
        <taxon>Liliopsida</taxon>
        <taxon>Zingiberales</taxon>
        <taxon>Musaceae</taxon>
        <taxon>Musa</taxon>
    </lineage>
</organism>